<dbReference type="RefSeq" id="WP_074878682.1">
    <property type="nucleotide sequence ID" value="NZ_FOXI01000008.1"/>
</dbReference>
<accession>A0A1I5T8J4</accession>
<dbReference type="Proteomes" id="UP000183769">
    <property type="component" value="Unassembled WGS sequence"/>
</dbReference>
<gene>
    <name evidence="3" type="ORF">SAMN05216277_10851</name>
</gene>
<organism evidence="3 4">
    <name type="scientific">Halolamina pelagica</name>
    <dbReference type="NCBI Taxonomy" id="699431"/>
    <lineage>
        <taxon>Archaea</taxon>
        <taxon>Methanobacteriati</taxon>
        <taxon>Methanobacteriota</taxon>
        <taxon>Stenosarchaea group</taxon>
        <taxon>Halobacteria</taxon>
        <taxon>Halobacteriales</taxon>
        <taxon>Haloferacaceae</taxon>
    </lineage>
</organism>
<dbReference type="InterPro" id="IPR036390">
    <property type="entry name" value="WH_DNA-bd_sf"/>
</dbReference>
<feature type="domain" description="Methanogenesis regulatory protein FilR1 middle" evidence="1">
    <location>
        <begin position="121"/>
        <end position="248"/>
    </location>
</feature>
<proteinExistence type="predicted"/>
<evidence type="ECO:0000313" key="3">
    <source>
        <dbReference type="EMBL" id="SFP78806.1"/>
    </source>
</evidence>
<dbReference type="AlphaFoldDB" id="A0A1I5T8J4"/>
<evidence type="ECO:0000259" key="2">
    <source>
        <dbReference type="Pfam" id="PF25213"/>
    </source>
</evidence>
<dbReference type="EMBL" id="FOXI01000008">
    <property type="protein sequence ID" value="SFP78806.1"/>
    <property type="molecule type" value="Genomic_DNA"/>
</dbReference>
<dbReference type="OrthoDB" id="11410at2157"/>
<evidence type="ECO:0000259" key="1">
    <source>
        <dbReference type="Pfam" id="PF08350"/>
    </source>
</evidence>
<dbReference type="SUPFAM" id="SSF46785">
    <property type="entry name" value="Winged helix' DNA-binding domain"/>
    <property type="match status" value="1"/>
</dbReference>
<reference evidence="4" key="1">
    <citation type="submission" date="2016-10" db="EMBL/GenBank/DDBJ databases">
        <authorList>
            <person name="Varghese N."/>
            <person name="Submissions S."/>
        </authorList>
    </citation>
    <scope>NUCLEOTIDE SEQUENCE [LARGE SCALE GENOMIC DNA]</scope>
    <source>
        <strain evidence="4">CGMCC 1.10329</strain>
    </source>
</reference>
<dbReference type="Pfam" id="PF08350">
    <property type="entry name" value="FilR1_middle"/>
    <property type="match status" value="1"/>
</dbReference>
<protein>
    <submittedName>
        <fullName evidence="3">Uncharacterized protein</fullName>
    </submittedName>
</protein>
<feature type="domain" description="HVO-A0261-like N-terminal" evidence="2">
    <location>
        <begin position="7"/>
        <end position="81"/>
    </location>
</feature>
<dbReference type="InterPro" id="IPR057527">
    <property type="entry name" value="HVO_A0261-like_N"/>
</dbReference>
<dbReference type="InterPro" id="IPR013561">
    <property type="entry name" value="FilR1_middle_dom"/>
</dbReference>
<sequence length="264" mass="28771">MKQPDPADFEALIADRSGFLRVLTAAPRSKRDLTELFDCSRSTIDRVLRSLADAYLVEYQDGEWHATAAGVCAYRKHDEYASFLTDLADAAPILAALPTETPIGEAFLPGSTAHIAESSVPDAVLDVMLCSVRGASVVRGLVPKALAGSATEFYEAAVTDDSATLELVLDGDVFDRLYELNPQETKDALDKPSVTLFRGTIPWTFGLWIADETEVGVVVYTEQGIQGCMLNDTKTAVEWATEQYDSVERDAEEIFLRGGPKGIR</sequence>
<evidence type="ECO:0000313" key="4">
    <source>
        <dbReference type="Proteomes" id="UP000183769"/>
    </source>
</evidence>
<keyword evidence="4" id="KW-1185">Reference proteome</keyword>
<dbReference type="Pfam" id="PF25213">
    <property type="entry name" value="HVO_A0261_N"/>
    <property type="match status" value="1"/>
</dbReference>
<name>A0A1I5T8J4_9EURY</name>